<evidence type="ECO:0000313" key="3">
    <source>
        <dbReference type="Proteomes" id="UP001066276"/>
    </source>
</evidence>
<dbReference type="Proteomes" id="UP001066276">
    <property type="component" value="Chromosome 4_1"/>
</dbReference>
<feature type="compositionally biased region" description="Polar residues" evidence="1">
    <location>
        <begin position="29"/>
        <end position="39"/>
    </location>
</feature>
<organism evidence="2 3">
    <name type="scientific">Pleurodeles waltl</name>
    <name type="common">Iberian ribbed newt</name>
    <dbReference type="NCBI Taxonomy" id="8319"/>
    <lineage>
        <taxon>Eukaryota</taxon>
        <taxon>Metazoa</taxon>
        <taxon>Chordata</taxon>
        <taxon>Craniata</taxon>
        <taxon>Vertebrata</taxon>
        <taxon>Euteleostomi</taxon>
        <taxon>Amphibia</taxon>
        <taxon>Batrachia</taxon>
        <taxon>Caudata</taxon>
        <taxon>Salamandroidea</taxon>
        <taxon>Salamandridae</taxon>
        <taxon>Pleurodelinae</taxon>
        <taxon>Pleurodeles</taxon>
    </lineage>
</organism>
<evidence type="ECO:0000313" key="2">
    <source>
        <dbReference type="EMBL" id="KAJ1171103.1"/>
    </source>
</evidence>
<reference evidence="2" key="1">
    <citation type="journal article" date="2022" name="bioRxiv">
        <title>Sequencing and chromosome-scale assembly of the giantPleurodeles waltlgenome.</title>
        <authorList>
            <person name="Brown T."/>
            <person name="Elewa A."/>
            <person name="Iarovenko S."/>
            <person name="Subramanian E."/>
            <person name="Araus A.J."/>
            <person name="Petzold A."/>
            <person name="Susuki M."/>
            <person name="Suzuki K.-i.T."/>
            <person name="Hayashi T."/>
            <person name="Toyoda A."/>
            <person name="Oliveira C."/>
            <person name="Osipova E."/>
            <person name="Leigh N.D."/>
            <person name="Simon A."/>
            <person name="Yun M.H."/>
        </authorList>
    </citation>
    <scope>NUCLEOTIDE SEQUENCE</scope>
    <source>
        <strain evidence="2">20211129_DDA</strain>
        <tissue evidence="2">Liver</tissue>
    </source>
</reference>
<protein>
    <submittedName>
        <fullName evidence="2">Uncharacterized protein</fullName>
    </submittedName>
</protein>
<proteinExistence type="predicted"/>
<name>A0AAV7T3T2_PLEWA</name>
<feature type="region of interest" description="Disordered" evidence="1">
    <location>
        <begin position="1"/>
        <end position="102"/>
    </location>
</feature>
<gene>
    <name evidence="2" type="ORF">NDU88_002974</name>
</gene>
<keyword evidence="3" id="KW-1185">Reference proteome</keyword>
<comment type="caution">
    <text evidence="2">The sequence shown here is derived from an EMBL/GenBank/DDBJ whole genome shotgun (WGS) entry which is preliminary data.</text>
</comment>
<dbReference type="AlphaFoldDB" id="A0AAV7T3T2"/>
<sequence length="102" mass="10983">MDGKQRHNQRVTGDIGSGNGDPQKREQGPSRQWAQTGPTKEQAAKERATAVAEVEHHARSSSPTMSTQEHIDDDNLGMNGELVDALLGSSPPVTLHTSDDLI</sequence>
<dbReference type="EMBL" id="JANPWB010000007">
    <property type="protein sequence ID" value="KAJ1171103.1"/>
    <property type="molecule type" value="Genomic_DNA"/>
</dbReference>
<accession>A0AAV7T3T2</accession>
<feature type="compositionally biased region" description="Basic and acidic residues" evidence="1">
    <location>
        <begin position="42"/>
        <end position="58"/>
    </location>
</feature>
<evidence type="ECO:0000256" key="1">
    <source>
        <dbReference type="SAM" id="MobiDB-lite"/>
    </source>
</evidence>